<evidence type="ECO:0000256" key="1">
    <source>
        <dbReference type="PROSITE-ProRule" id="PRU00169"/>
    </source>
</evidence>
<dbReference type="SMART" id="SM00448">
    <property type="entry name" value="REC"/>
    <property type="match status" value="1"/>
</dbReference>
<dbReference type="PANTHER" id="PTHR37299">
    <property type="entry name" value="TRANSCRIPTIONAL REGULATOR-RELATED"/>
    <property type="match status" value="1"/>
</dbReference>
<gene>
    <name evidence="4" type="ORF">N1F79_07175</name>
</gene>
<dbReference type="InterPro" id="IPR001789">
    <property type="entry name" value="Sig_transdc_resp-reg_receiver"/>
</dbReference>
<dbReference type="PROSITE" id="PS50930">
    <property type="entry name" value="HTH_LYTTR"/>
    <property type="match status" value="1"/>
</dbReference>
<sequence length="248" mass="28530">MIRTLIIEDETISSNHIVDLLNNYCAETFIIEAEIESVLGAIKWFMNNDEPDLVFMDIHLSDGHSFEIFNKVDINCPIIFTTAYDEYAIKAFKTNSIDYLLKPITQEICDQAISKFLKLRRYHEKVGSLKINSVKTNKERFLVKLGNKYTPLKTEDIAYFYKDDIVFVRSFNGNSYPINSSLSTIENSISTSTFFRANRKIIININAIEYLAQYKPGQLTIKVSPKFEEIIVLSQERSCSLKSLLNCS</sequence>
<feature type="domain" description="Response regulatory" evidence="2">
    <location>
        <begin position="3"/>
        <end position="117"/>
    </location>
</feature>
<evidence type="ECO:0000259" key="3">
    <source>
        <dbReference type="PROSITE" id="PS50930"/>
    </source>
</evidence>
<dbReference type="PANTHER" id="PTHR37299:SF1">
    <property type="entry name" value="STAGE 0 SPORULATION PROTEIN A HOMOLOG"/>
    <property type="match status" value="1"/>
</dbReference>
<accession>A0ABU7XSX3</accession>
<dbReference type="InterPro" id="IPR007492">
    <property type="entry name" value="LytTR_DNA-bd_dom"/>
</dbReference>
<dbReference type="PROSITE" id="PS50110">
    <property type="entry name" value="RESPONSE_REGULATORY"/>
    <property type="match status" value="1"/>
</dbReference>
<dbReference type="Gene3D" id="2.40.50.1020">
    <property type="entry name" value="LytTr DNA-binding domain"/>
    <property type="match status" value="1"/>
</dbReference>
<dbReference type="InterPro" id="IPR011006">
    <property type="entry name" value="CheY-like_superfamily"/>
</dbReference>
<evidence type="ECO:0000259" key="2">
    <source>
        <dbReference type="PROSITE" id="PS50110"/>
    </source>
</evidence>
<dbReference type="RefSeq" id="WP_303305273.1">
    <property type="nucleotide sequence ID" value="NZ_JAODOP010000004.1"/>
</dbReference>
<dbReference type="Pfam" id="PF00072">
    <property type="entry name" value="Response_reg"/>
    <property type="match status" value="1"/>
</dbReference>
<feature type="domain" description="HTH LytTR-type" evidence="3">
    <location>
        <begin position="141"/>
        <end position="209"/>
    </location>
</feature>
<proteinExistence type="predicted"/>
<evidence type="ECO:0000313" key="4">
    <source>
        <dbReference type="EMBL" id="MEF3832905.1"/>
    </source>
</evidence>
<keyword evidence="1" id="KW-0597">Phosphoprotein</keyword>
<comment type="caution">
    <text evidence="4">The sequence shown here is derived from an EMBL/GenBank/DDBJ whole genome shotgun (WGS) entry which is preliminary data.</text>
</comment>
<dbReference type="Pfam" id="PF04397">
    <property type="entry name" value="LytTR"/>
    <property type="match status" value="1"/>
</dbReference>
<dbReference type="EMBL" id="JAODOP010000004">
    <property type="protein sequence ID" value="MEF3832905.1"/>
    <property type="molecule type" value="Genomic_DNA"/>
</dbReference>
<dbReference type="SUPFAM" id="SSF52172">
    <property type="entry name" value="CheY-like"/>
    <property type="match status" value="1"/>
</dbReference>
<protein>
    <submittedName>
        <fullName evidence="4">LytTR family DNA-binding domain-containing protein</fullName>
    </submittedName>
</protein>
<evidence type="ECO:0000313" key="5">
    <source>
        <dbReference type="Proteomes" id="UP001337305"/>
    </source>
</evidence>
<feature type="modified residue" description="4-aspartylphosphate" evidence="1">
    <location>
        <position position="57"/>
    </location>
</feature>
<dbReference type="InterPro" id="IPR046947">
    <property type="entry name" value="LytR-like"/>
</dbReference>
<dbReference type="GO" id="GO:0003677">
    <property type="term" value="F:DNA binding"/>
    <property type="evidence" value="ECO:0007669"/>
    <property type="project" value="UniProtKB-KW"/>
</dbReference>
<dbReference type="Proteomes" id="UP001337305">
    <property type="component" value="Unassembled WGS sequence"/>
</dbReference>
<dbReference type="SMART" id="SM00850">
    <property type="entry name" value="LytTR"/>
    <property type="match status" value="1"/>
</dbReference>
<keyword evidence="4" id="KW-0238">DNA-binding</keyword>
<dbReference type="Gene3D" id="3.40.50.2300">
    <property type="match status" value="1"/>
</dbReference>
<keyword evidence="5" id="KW-1185">Reference proteome</keyword>
<reference evidence="4 5" key="1">
    <citation type="submission" date="2022-09" db="EMBL/GenBank/DDBJ databases">
        <title>Genome sequencing of Flavivirga sp. MEBiC05379.</title>
        <authorList>
            <person name="Oh H.-M."/>
            <person name="Kwon K.K."/>
            <person name="Park M.J."/>
            <person name="Yang S.-H."/>
        </authorList>
    </citation>
    <scope>NUCLEOTIDE SEQUENCE [LARGE SCALE GENOMIC DNA]</scope>
    <source>
        <strain evidence="4 5">MEBiC05379</strain>
    </source>
</reference>
<organism evidence="4 5">
    <name type="scientific">Flavivirga spongiicola</name>
    <dbReference type="NCBI Taxonomy" id="421621"/>
    <lineage>
        <taxon>Bacteria</taxon>
        <taxon>Pseudomonadati</taxon>
        <taxon>Bacteroidota</taxon>
        <taxon>Flavobacteriia</taxon>
        <taxon>Flavobacteriales</taxon>
        <taxon>Flavobacteriaceae</taxon>
        <taxon>Flavivirga</taxon>
    </lineage>
</organism>
<name>A0ABU7XSX3_9FLAO</name>